<dbReference type="EMBL" id="SZNT01000587">
    <property type="protein sequence ID" value="TKH05459.1"/>
    <property type="molecule type" value="Genomic_DNA"/>
</dbReference>
<organism evidence="1 2">
    <name type="scientific">Peribacillus simplex</name>
    <dbReference type="NCBI Taxonomy" id="1478"/>
    <lineage>
        <taxon>Bacteria</taxon>
        <taxon>Bacillati</taxon>
        <taxon>Bacillota</taxon>
        <taxon>Bacilli</taxon>
        <taxon>Bacillales</taxon>
        <taxon>Bacillaceae</taxon>
        <taxon>Peribacillus</taxon>
    </lineage>
</organism>
<proteinExistence type="predicted"/>
<comment type="caution">
    <text evidence="1">The sequence shown here is derived from an EMBL/GenBank/DDBJ whole genome shotgun (WGS) entry which is preliminary data.</text>
</comment>
<evidence type="ECO:0000313" key="1">
    <source>
        <dbReference type="EMBL" id="TKH05459.1"/>
    </source>
</evidence>
<dbReference type="Proteomes" id="UP000309170">
    <property type="component" value="Unassembled WGS sequence"/>
</dbReference>
<evidence type="ECO:0008006" key="3">
    <source>
        <dbReference type="Google" id="ProtNLM"/>
    </source>
</evidence>
<reference evidence="1 2" key="1">
    <citation type="journal article" date="2019" name="Environ. Microbiol.">
        <title>An active ?-lactamase is a part of an orchestrated cell wall stress resistance network of Bacillus subtilis and related rhizosphere species.</title>
        <authorList>
            <person name="Bucher T."/>
            <person name="Keren-Paz A."/>
            <person name="Hausser J."/>
            <person name="Olender T."/>
            <person name="Cytryn E."/>
            <person name="Kolodkin-Gal I."/>
        </authorList>
    </citation>
    <scope>NUCLEOTIDE SEQUENCE [LARGE SCALE GENOMIC DNA]</scope>
    <source>
        <strain evidence="1 2">I4</strain>
    </source>
</reference>
<dbReference type="RefSeq" id="WP_137024638.1">
    <property type="nucleotide sequence ID" value="NZ_SZNT01000587.1"/>
</dbReference>
<accession>A0A9X8ZCT7</accession>
<dbReference type="AlphaFoldDB" id="A0A9X8ZCT7"/>
<sequence>MTKNLGLHETLEAHEILTFKSLCLTKSSTMSSLVQDTELQNILLKDMSTGTQGIQKLQEILTNRGEQ</sequence>
<gene>
    <name evidence="1" type="ORF">FC678_24195</name>
</gene>
<name>A0A9X8ZCT7_9BACI</name>
<protein>
    <recommendedName>
        <fullName evidence="3">Spore coat protein</fullName>
    </recommendedName>
</protein>
<evidence type="ECO:0000313" key="2">
    <source>
        <dbReference type="Proteomes" id="UP000309170"/>
    </source>
</evidence>